<evidence type="ECO:0000256" key="3">
    <source>
        <dbReference type="ARBA" id="ARBA00022553"/>
    </source>
</evidence>
<comment type="caution">
    <text evidence="12">The sequence shown here is derived from an EMBL/GenBank/DDBJ whole genome shotgun (WGS) entry which is preliminary data.</text>
</comment>
<dbReference type="CDD" id="cd05799">
    <property type="entry name" value="PGM2"/>
    <property type="match status" value="1"/>
</dbReference>
<keyword evidence="4 7" id="KW-0479">Metal-binding</keyword>
<dbReference type="EC" id="5.4.2.-" evidence="12"/>
<evidence type="ECO:0000313" key="13">
    <source>
        <dbReference type="Proteomes" id="UP001596244"/>
    </source>
</evidence>
<evidence type="ECO:0000259" key="8">
    <source>
        <dbReference type="Pfam" id="PF00408"/>
    </source>
</evidence>
<protein>
    <submittedName>
        <fullName evidence="12">Phospho-sugar mutase</fullName>
        <ecNumber evidence="12">5.4.2.-</ecNumber>
    </submittedName>
</protein>
<dbReference type="PANTHER" id="PTHR45745">
    <property type="entry name" value="PHOSPHOMANNOMUTASE 45A"/>
    <property type="match status" value="1"/>
</dbReference>
<dbReference type="Proteomes" id="UP001596244">
    <property type="component" value="Unassembled WGS sequence"/>
</dbReference>
<evidence type="ECO:0000256" key="4">
    <source>
        <dbReference type="ARBA" id="ARBA00022723"/>
    </source>
</evidence>
<dbReference type="InterPro" id="IPR016055">
    <property type="entry name" value="A-D-PHexomutase_a/b/a-I/II/III"/>
</dbReference>
<keyword evidence="5 7" id="KW-0460">Magnesium</keyword>
<dbReference type="PROSITE" id="PS00710">
    <property type="entry name" value="PGM_PMM"/>
    <property type="match status" value="1"/>
</dbReference>
<dbReference type="InterPro" id="IPR005841">
    <property type="entry name" value="Alpha-D-phosphohexomutase_SF"/>
</dbReference>
<evidence type="ECO:0000259" key="10">
    <source>
        <dbReference type="Pfam" id="PF02879"/>
    </source>
</evidence>
<accession>A0ABW1QA41</accession>
<dbReference type="SUPFAM" id="SSF53738">
    <property type="entry name" value="Phosphoglucomutase, first 3 domains"/>
    <property type="match status" value="3"/>
</dbReference>
<dbReference type="GO" id="GO:0016853">
    <property type="term" value="F:isomerase activity"/>
    <property type="evidence" value="ECO:0007669"/>
    <property type="project" value="UniProtKB-KW"/>
</dbReference>
<dbReference type="InterPro" id="IPR036900">
    <property type="entry name" value="A-D-PHexomutase_C_sf"/>
</dbReference>
<sequence length="474" mass="50056">MNPAEWAAHDPDPVTRAEVRGWIDSGDPLLRERFSGPLTFGTAGLRGPIGAGETAMNVATVTRATAGVAAWLGAGARVVLGCDARHGSRAFYAVAAEVLSAAGIEVLALPPHLPTPVTAFAVRHLRADAGVMITASHNPATDNGYKVYDATGSQIIPPADSQIAALIDAADWADTIPRSRSLIREVTVVEEYLARAVSLIDAPSSQPVIVTTALHGVGGELLARALRAAGFQRVHPVSEQEQPDPDFPTVAFPNPEESGALDLAFAHAERVGADLILALDPDADRCAVAVPGRQFTGDEIGAILGWEVASRTESGVLACSNVSSRLLRKIAAHHGLDCVETPTGFKWIARVPDLIFGYEEALGYCVDPEAVADKDGITACLRVAEVASRSNLETRLDELGELFGYHLTSQVAVRVAAPQGEMRVSERGPDRIIVRPSGTEPKIKYYFEAVAPTRAEAQERLTALRAAAPAPSSG</sequence>
<feature type="domain" description="Alpha-D-phosphohexomutase alpha/beta/alpha" evidence="9">
    <location>
        <begin position="39"/>
        <end position="172"/>
    </location>
</feature>
<reference evidence="13" key="1">
    <citation type="journal article" date="2019" name="Int. J. Syst. Evol. Microbiol.">
        <title>The Global Catalogue of Microorganisms (GCM) 10K type strain sequencing project: providing services to taxonomists for standard genome sequencing and annotation.</title>
        <authorList>
            <consortium name="The Broad Institute Genomics Platform"/>
            <consortium name="The Broad Institute Genome Sequencing Center for Infectious Disease"/>
            <person name="Wu L."/>
            <person name="Ma J."/>
        </authorList>
    </citation>
    <scope>NUCLEOTIDE SEQUENCE [LARGE SCALE GENOMIC DNA]</scope>
    <source>
        <strain evidence="13">CCUG 51943</strain>
    </source>
</reference>
<dbReference type="RefSeq" id="WP_376999054.1">
    <property type="nucleotide sequence ID" value="NZ_JBHSQE010000001.1"/>
</dbReference>
<dbReference type="Pfam" id="PF02879">
    <property type="entry name" value="PGM_PMM_II"/>
    <property type="match status" value="1"/>
</dbReference>
<dbReference type="InterPro" id="IPR005843">
    <property type="entry name" value="A-D-PHexomutase_C"/>
</dbReference>
<feature type="domain" description="Alpha-D-phosphohexomutase C-terminal" evidence="8">
    <location>
        <begin position="418"/>
        <end position="457"/>
    </location>
</feature>
<evidence type="ECO:0000256" key="1">
    <source>
        <dbReference type="ARBA" id="ARBA00001946"/>
    </source>
</evidence>
<name>A0ABW1QA41_9CORY</name>
<dbReference type="PANTHER" id="PTHR45745:SF1">
    <property type="entry name" value="PHOSPHOGLUCOMUTASE 2B-RELATED"/>
    <property type="match status" value="1"/>
</dbReference>
<evidence type="ECO:0000259" key="9">
    <source>
        <dbReference type="Pfam" id="PF02878"/>
    </source>
</evidence>
<dbReference type="Gene3D" id="3.40.120.10">
    <property type="entry name" value="Alpha-D-Glucose-1,6-Bisphosphate, subunit A, domain 3"/>
    <property type="match status" value="3"/>
</dbReference>
<evidence type="ECO:0000256" key="2">
    <source>
        <dbReference type="ARBA" id="ARBA00010231"/>
    </source>
</evidence>
<dbReference type="InterPro" id="IPR005846">
    <property type="entry name" value="A-D-PHexomutase_a/b/a-III"/>
</dbReference>
<feature type="domain" description="Alpha-D-phosphohexomutase alpha/beta/alpha" evidence="10">
    <location>
        <begin position="191"/>
        <end position="289"/>
    </location>
</feature>
<evidence type="ECO:0000256" key="6">
    <source>
        <dbReference type="ARBA" id="ARBA00023235"/>
    </source>
</evidence>
<dbReference type="Pfam" id="PF02880">
    <property type="entry name" value="PGM_PMM_III"/>
    <property type="match status" value="1"/>
</dbReference>
<feature type="domain" description="Alpha-D-phosphohexomutase alpha/beta/alpha" evidence="11">
    <location>
        <begin position="296"/>
        <end position="396"/>
    </location>
</feature>
<dbReference type="InterPro" id="IPR005845">
    <property type="entry name" value="A-D-PHexomutase_a/b/a-II"/>
</dbReference>
<keyword evidence="13" id="KW-1185">Reference proteome</keyword>
<dbReference type="Pfam" id="PF00408">
    <property type="entry name" value="PGM_PMM_IV"/>
    <property type="match status" value="1"/>
</dbReference>
<keyword evidence="6 12" id="KW-0413">Isomerase</keyword>
<dbReference type="EMBL" id="JBHSQE010000001">
    <property type="protein sequence ID" value="MFC6145420.1"/>
    <property type="molecule type" value="Genomic_DNA"/>
</dbReference>
<comment type="similarity">
    <text evidence="2 7">Belongs to the phosphohexose mutase family.</text>
</comment>
<evidence type="ECO:0000259" key="11">
    <source>
        <dbReference type="Pfam" id="PF02880"/>
    </source>
</evidence>
<evidence type="ECO:0000256" key="7">
    <source>
        <dbReference type="RuleBase" id="RU004326"/>
    </source>
</evidence>
<dbReference type="SUPFAM" id="SSF55957">
    <property type="entry name" value="Phosphoglucomutase, C-terminal domain"/>
    <property type="match status" value="1"/>
</dbReference>
<dbReference type="InterPro" id="IPR016066">
    <property type="entry name" value="A-D-PHexomutase_CS"/>
</dbReference>
<organism evidence="12 13">
    <name type="scientific">Corynebacterium nasicanis</name>
    <dbReference type="NCBI Taxonomy" id="1448267"/>
    <lineage>
        <taxon>Bacteria</taxon>
        <taxon>Bacillati</taxon>
        <taxon>Actinomycetota</taxon>
        <taxon>Actinomycetes</taxon>
        <taxon>Mycobacteriales</taxon>
        <taxon>Corynebacteriaceae</taxon>
        <taxon>Corynebacterium</taxon>
    </lineage>
</organism>
<proteinExistence type="inferred from homology"/>
<evidence type="ECO:0000313" key="12">
    <source>
        <dbReference type="EMBL" id="MFC6145420.1"/>
    </source>
</evidence>
<dbReference type="PRINTS" id="PR00509">
    <property type="entry name" value="PGMPMM"/>
</dbReference>
<dbReference type="Gene3D" id="3.30.310.50">
    <property type="entry name" value="Alpha-D-phosphohexomutase, C-terminal domain"/>
    <property type="match status" value="1"/>
</dbReference>
<evidence type="ECO:0000256" key="5">
    <source>
        <dbReference type="ARBA" id="ARBA00022842"/>
    </source>
</evidence>
<gene>
    <name evidence="12" type="ORF">ACFPUZ_01170</name>
</gene>
<keyword evidence="3" id="KW-0597">Phosphoprotein</keyword>
<dbReference type="Pfam" id="PF02878">
    <property type="entry name" value="PGM_PMM_I"/>
    <property type="match status" value="1"/>
</dbReference>
<dbReference type="InterPro" id="IPR005844">
    <property type="entry name" value="A-D-PHexomutase_a/b/a-I"/>
</dbReference>
<comment type="cofactor">
    <cofactor evidence="1">
        <name>Mg(2+)</name>
        <dbReference type="ChEBI" id="CHEBI:18420"/>
    </cofactor>
</comment>